<name>A0ACB7RVQ3_HYAAI</name>
<proteinExistence type="predicted"/>
<reference evidence="1" key="1">
    <citation type="submission" date="2020-05" db="EMBL/GenBank/DDBJ databases">
        <title>Large-scale comparative analyses of tick genomes elucidate their genetic diversity and vector capacities.</title>
        <authorList>
            <person name="Jia N."/>
            <person name="Wang J."/>
            <person name="Shi W."/>
            <person name="Du L."/>
            <person name="Sun Y."/>
            <person name="Zhan W."/>
            <person name="Jiang J."/>
            <person name="Wang Q."/>
            <person name="Zhang B."/>
            <person name="Ji P."/>
            <person name="Sakyi L.B."/>
            <person name="Cui X."/>
            <person name="Yuan T."/>
            <person name="Jiang B."/>
            <person name="Yang W."/>
            <person name="Lam T.T.-Y."/>
            <person name="Chang Q."/>
            <person name="Ding S."/>
            <person name="Wang X."/>
            <person name="Zhu J."/>
            <person name="Ruan X."/>
            <person name="Zhao L."/>
            <person name="Wei J."/>
            <person name="Que T."/>
            <person name="Du C."/>
            <person name="Cheng J."/>
            <person name="Dai P."/>
            <person name="Han X."/>
            <person name="Huang E."/>
            <person name="Gao Y."/>
            <person name="Liu J."/>
            <person name="Shao H."/>
            <person name="Ye R."/>
            <person name="Li L."/>
            <person name="Wei W."/>
            <person name="Wang X."/>
            <person name="Wang C."/>
            <person name="Yang T."/>
            <person name="Huo Q."/>
            <person name="Li W."/>
            <person name="Guo W."/>
            <person name="Chen H."/>
            <person name="Zhou L."/>
            <person name="Ni X."/>
            <person name="Tian J."/>
            <person name="Zhou Y."/>
            <person name="Sheng Y."/>
            <person name="Liu T."/>
            <person name="Pan Y."/>
            <person name="Xia L."/>
            <person name="Li J."/>
            <person name="Zhao F."/>
            <person name="Cao W."/>
        </authorList>
    </citation>
    <scope>NUCLEOTIDE SEQUENCE</scope>
    <source>
        <strain evidence="1">Hyas-2018</strain>
    </source>
</reference>
<organism evidence="1 2">
    <name type="scientific">Hyalomma asiaticum</name>
    <name type="common">Tick</name>
    <dbReference type="NCBI Taxonomy" id="266040"/>
    <lineage>
        <taxon>Eukaryota</taxon>
        <taxon>Metazoa</taxon>
        <taxon>Ecdysozoa</taxon>
        <taxon>Arthropoda</taxon>
        <taxon>Chelicerata</taxon>
        <taxon>Arachnida</taxon>
        <taxon>Acari</taxon>
        <taxon>Parasitiformes</taxon>
        <taxon>Ixodida</taxon>
        <taxon>Ixodoidea</taxon>
        <taxon>Ixodidae</taxon>
        <taxon>Hyalomminae</taxon>
        <taxon>Hyalomma</taxon>
    </lineage>
</organism>
<gene>
    <name evidence="1" type="ORF">HPB50_011505</name>
</gene>
<sequence>MPSMSTFVRHSRAIRKKDSSSLSVRKTQERHRTVGGVTRFNRWLSQSINPDEEQDPWNDLRGEANDLDEIKMAFDDDFHLTVIPNFLHDSDAYVANLENKLERLQQIKKNPSAKEMVAAVLRARALRLKYAEMHPELNAKPPDESADDEDNGFLALLPMLFMPISRRFFPRLPLTKEEAQNLVKYDFLLMRHEAEMNNEVGATVEVEGYEIKDANTAPDTSWDQQQKDSGTDQPFITASSLSNFTRSHGRKLRNLGEIHLCYIRNVIFDSPEANELQIPKNWASDDDHQEVHHSTVNTPDDTANITRVATNRSALSLSANTSPIPEASTITSFTPTRRSEDAFYHFAYIRTSMTSTTDNTKAETPSDCPASLSNAGYTRGNSNSKTAPSGQTPFSSACSVDLPYKQQSSFAPECNTLVETKGLSKSSANILDGPARDQVVPTTKSSPSLKVPKDAEASDLPKSADEDDKQPQVTDEDNHRSEKDIRAAASSDRADGNSSEGTMHEDGPASLKNGLGTISPEVTMASSSTKESVNQTKSVFEGGLERAPTGVKHSGQKPEPEVAEVTVASSMTHDSMGTGIEVPWLFEKESNMSLGGVDELEHMSSLVRASVDEDDEPPRADGNQASQMSAICTPMSSTCCYSDRTQTKASEGTSGNITTNYSDPHSNLFDEESLTKKEEGHAPIIRMYSPFPRDIHVSLQGNLLSWALPHGAEQQHNPREVVYPKLLSLPAVNSDAATSHNSPRLAPKGSKRDALAASHQHAPAIVDRLYSDSSRPSFKARLSKDTKCWKATSTKSQRSRERSFASSASSMPSAAGSQIGEKLMQLSSGKLSTSSMFKNRQRSVHWFKVIEDVDSDTVVKDCDYMLTRQAKTKVPVKNKEEPAVLKVTSKASKEQSESDRNEDSIVDKDSKKFAIRVLEEEVFIAGKVSSCLEFFEYSCTKMGGVLREQEDTAAAAKNRGTSISESAEPMESLERHSQSTDLVTSKEFAGAVNEKEKAAADTPEFSELVEKQSKIEVTSKALDDPVAVTEGVHLNVALKDNTESLEVLSMTASSLNGDAEDPVAAEERDGKKADIDANDAALLPESPSPESHQCKASSVQSWEHLEADVDSQRSCATGEVAVSCGMAAGTTNKAKSCNEPAEVLESTGEQKVRNLKQELELAKVASDATATSSKFADVQDAFSSGQEDRRDDGKHEKNTTGFAKCAAEPSPVSEMKAVEAAAKQDSCSTSSRDARRSPSHCNSGNKHAATSEEDKKKAVEIEDKENEGSSANRDTTVLQCHELAGTSRLSTFSASNRGVGLNGCVAPNRGAELNRAAAPNRAVEPAQRPFNMIRTLRITTTKQFKPLNLRRSITGILGSDSSLLGRSLSVQSREVVLPRSQKRPEKRKKPSATLKENGYTPSGSTRKSGSREDATVANNQELPPSDLTGTQELFCGRSSHEGKSKRQHCCCEIQNANRWSAFVYGSGGYFRACQGTCKRNFSGI</sequence>
<accession>A0ACB7RVQ3</accession>
<evidence type="ECO:0000313" key="2">
    <source>
        <dbReference type="Proteomes" id="UP000821845"/>
    </source>
</evidence>
<dbReference type="Proteomes" id="UP000821845">
    <property type="component" value="Chromosome 7"/>
</dbReference>
<evidence type="ECO:0000313" key="1">
    <source>
        <dbReference type="EMBL" id="KAH6925886.1"/>
    </source>
</evidence>
<dbReference type="EMBL" id="CM023487">
    <property type="protein sequence ID" value="KAH6925886.1"/>
    <property type="molecule type" value="Genomic_DNA"/>
</dbReference>
<keyword evidence="2" id="KW-1185">Reference proteome</keyword>
<comment type="caution">
    <text evidence="1">The sequence shown here is derived from an EMBL/GenBank/DDBJ whole genome shotgun (WGS) entry which is preliminary data.</text>
</comment>
<protein>
    <submittedName>
        <fullName evidence="1">Uncharacterized protein</fullName>
    </submittedName>
</protein>